<evidence type="ECO:0000313" key="2">
    <source>
        <dbReference type="EMBL" id="KAL3506247.1"/>
    </source>
</evidence>
<sequence>MNVDNLVYLSRFLERWAEWGDLSDIYSDCQRMAFPLIPPWEFAMDVSRLRNVACYTSHSTCPNALVQPFLHDHNNLSFPHLMLFAMENIPPLREICLDYGVADKWTGKLPIWN</sequence>
<proteinExistence type="predicted"/>
<dbReference type="InterPro" id="IPR043550">
    <property type="entry name" value="EHMT1/EHMT2"/>
</dbReference>
<accession>A0ABD2YFU4</accession>
<name>A0ABD2YFU4_9GENT</name>
<dbReference type="Proteomes" id="UP001630127">
    <property type="component" value="Unassembled WGS sequence"/>
</dbReference>
<evidence type="ECO:0000313" key="3">
    <source>
        <dbReference type="Proteomes" id="UP001630127"/>
    </source>
</evidence>
<dbReference type="PANTHER" id="PTHR46307:SF4">
    <property type="entry name" value="G9A, ISOFORM B"/>
    <property type="match status" value="1"/>
</dbReference>
<evidence type="ECO:0000259" key="1">
    <source>
        <dbReference type="Pfam" id="PF00856"/>
    </source>
</evidence>
<reference evidence="2 3" key="1">
    <citation type="submission" date="2024-11" db="EMBL/GenBank/DDBJ databases">
        <title>A near-complete genome assembly of Cinchona calisaya.</title>
        <authorList>
            <person name="Lian D.C."/>
            <person name="Zhao X.W."/>
            <person name="Wei L."/>
        </authorList>
    </citation>
    <scope>NUCLEOTIDE SEQUENCE [LARGE SCALE GENOMIC DNA]</scope>
    <source>
        <tissue evidence="2">Nenye</tissue>
    </source>
</reference>
<organism evidence="2 3">
    <name type="scientific">Cinchona calisaya</name>
    <dbReference type="NCBI Taxonomy" id="153742"/>
    <lineage>
        <taxon>Eukaryota</taxon>
        <taxon>Viridiplantae</taxon>
        <taxon>Streptophyta</taxon>
        <taxon>Embryophyta</taxon>
        <taxon>Tracheophyta</taxon>
        <taxon>Spermatophyta</taxon>
        <taxon>Magnoliopsida</taxon>
        <taxon>eudicotyledons</taxon>
        <taxon>Gunneridae</taxon>
        <taxon>Pentapetalae</taxon>
        <taxon>asterids</taxon>
        <taxon>lamiids</taxon>
        <taxon>Gentianales</taxon>
        <taxon>Rubiaceae</taxon>
        <taxon>Cinchonoideae</taxon>
        <taxon>Cinchoneae</taxon>
        <taxon>Cinchona</taxon>
    </lineage>
</organism>
<dbReference type="InterPro" id="IPR046341">
    <property type="entry name" value="SET_dom_sf"/>
</dbReference>
<protein>
    <recommendedName>
        <fullName evidence="1">SET domain-containing protein</fullName>
    </recommendedName>
</protein>
<feature type="domain" description="SET" evidence="1">
    <location>
        <begin position="42"/>
        <end position="100"/>
    </location>
</feature>
<dbReference type="PANTHER" id="PTHR46307">
    <property type="entry name" value="G9A, ISOFORM B"/>
    <property type="match status" value="1"/>
</dbReference>
<dbReference type="AlphaFoldDB" id="A0ABD2YFU4"/>
<dbReference type="InterPro" id="IPR001214">
    <property type="entry name" value="SET_dom"/>
</dbReference>
<dbReference type="Gene3D" id="2.170.270.10">
    <property type="entry name" value="SET domain"/>
    <property type="match status" value="1"/>
</dbReference>
<dbReference type="Pfam" id="PF00856">
    <property type="entry name" value="SET"/>
    <property type="match status" value="1"/>
</dbReference>
<keyword evidence="3" id="KW-1185">Reference proteome</keyword>
<dbReference type="SUPFAM" id="SSF82199">
    <property type="entry name" value="SET domain"/>
    <property type="match status" value="1"/>
</dbReference>
<gene>
    <name evidence="2" type="ORF">ACH5RR_031629</name>
</gene>
<comment type="caution">
    <text evidence="2">The sequence shown here is derived from an EMBL/GenBank/DDBJ whole genome shotgun (WGS) entry which is preliminary data.</text>
</comment>
<dbReference type="EMBL" id="JBJUIK010000013">
    <property type="protein sequence ID" value="KAL3506247.1"/>
    <property type="molecule type" value="Genomic_DNA"/>
</dbReference>